<sequence length="473" mass="54358">MEIVHLSFECYPVAKAGGLGDVVGALPKYQVKAGHYAKVIMPMHRTKFLIANDWDVDFKGRANLDNWWFDYTIIKERHNTLGFDLYLVDINGLLDRENIYGYDDDTQRYVAFQIAVINWLDQWEHKPDIVHCHDYHVGLVPFMMKYCYQYNRLASIPTVLTIHNAQYQGWMNWDQSRFIPAWDTWKGGLLEWGGVINPLASAVKNAWRVNTVSWSYMEELRWNSNGLEALFEYERGKCSGVLNGIDAEVWDPETDKFIEHSYKVADVDKGKQKNKEALCKEFNLDPQKPLIVFIGRLVGEKAADLLPDAIASSLYGMQGYVNFLVLGSGDPDVEWQLKQLLDTFPGSYNVMIGYNEALSHRMYAGADFLLMPSRVEPCGLNQMYSMRYGTVPMVRSTGGLIDTVTDMGDWQGWGIRFNQASVGDIVHAVSRAVGLYYDDKKSLTRMRKHMMQIDNSWEKSVQQYFNIYQGIKI</sequence>
<evidence type="ECO:0000256" key="3">
    <source>
        <dbReference type="ARBA" id="ARBA00004964"/>
    </source>
</evidence>
<dbReference type="InterPro" id="IPR001296">
    <property type="entry name" value="Glyco_trans_1"/>
</dbReference>
<dbReference type="PANTHER" id="PTHR45825">
    <property type="entry name" value="GRANULE-BOUND STARCH SYNTHASE 1, CHLOROPLASTIC/AMYLOPLASTIC"/>
    <property type="match status" value="1"/>
</dbReference>
<evidence type="ECO:0000256" key="5">
    <source>
        <dbReference type="ARBA" id="ARBA00022676"/>
    </source>
</evidence>
<dbReference type="Pfam" id="PF08323">
    <property type="entry name" value="Glyco_transf_5"/>
    <property type="match status" value="1"/>
</dbReference>
<evidence type="ECO:0000259" key="9">
    <source>
        <dbReference type="Pfam" id="PF00534"/>
    </source>
</evidence>
<keyword evidence="7 8" id="KW-0320">Glycogen biosynthesis</keyword>
<dbReference type="InterPro" id="IPR013534">
    <property type="entry name" value="Starch_synth_cat_dom"/>
</dbReference>
<comment type="similarity">
    <text evidence="4 8">Belongs to the glycosyltransferase 1 family. Bacterial/plant glycogen synthase subfamily.</text>
</comment>
<evidence type="ECO:0000313" key="11">
    <source>
        <dbReference type="EMBL" id="SFQ43345.1"/>
    </source>
</evidence>
<dbReference type="HAMAP" id="MF_00484">
    <property type="entry name" value="Glycogen_synth"/>
    <property type="match status" value="1"/>
</dbReference>
<feature type="domain" description="Glycosyl transferase family 1" evidence="9">
    <location>
        <begin position="276"/>
        <end position="430"/>
    </location>
</feature>
<proteinExistence type="inferred from homology"/>
<evidence type="ECO:0000256" key="4">
    <source>
        <dbReference type="ARBA" id="ARBA00010281"/>
    </source>
</evidence>
<dbReference type="PANTHER" id="PTHR45825:SF11">
    <property type="entry name" value="ALPHA AMYLASE DOMAIN-CONTAINING PROTEIN"/>
    <property type="match status" value="1"/>
</dbReference>
<protein>
    <recommendedName>
        <fullName evidence="8">Glycogen synthase</fullName>
        <ecNumber evidence="8">2.4.1.21</ecNumber>
    </recommendedName>
    <alternativeName>
        <fullName evidence="8">Starch [bacterial glycogen] synthase</fullName>
    </alternativeName>
</protein>
<accession>A0A1I5YGN1</accession>
<dbReference type="GO" id="GO:0005978">
    <property type="term" value="P:glycogen biosynthetic process"/>
    <property type="evidence" value="ECO:0007669"/>
    <property type="project" value="UniProtKB-UniRule"/>
</dbReference>
<dbReference type="AlphaFoldDB" id="A0A1I5YGN1"/>
<dbReference type="UniPathway" id="UPA00164"/>
<dbReference type="NCBIfam" id="TIGR02095">
    <property type="entry name" value="glgA"/>
    <property type="match status" value="1"/>
</dbReference>
<dbReference type="Pfam" id="PF00534">
    <property type="entry name" value="Glycos_transf_1"/>
    <property type="match status" value="1"/>
</dbReference>
<dbReference type="RefSeq" id="WP_090661266.1">
    <property type="nucleotide sequence ID" value="NZ_FOXQ01000012.1"/>
</dbReference>
<feature type="binding site" evidence="8">
    <location>
        <position position="15"/>
    </location>
    <ligand>
        <name>ADP-alpha-D-glucose</name>
        <dbReference type="ChEBI" id="CHEBI:57498"/>
    </ligand>
</feature>
<keyword evidence="6 8" id="KW-0808">Transferase</keyword>
<comment type="function">
    <text evidence="2 8">Synthesizes alpha-1,4-glucan chains using ADP-glucose.</text>
</comment>
<evidence type="ECO:0000256" key="6">
    <source>
        <dbReference type="ARBA" id="ARBA00022679"/>
    </source>
</evidence>
<dbReference type="Proteomes" id="UP000199031">
    <property type="component" value="Unassembled WGS sequence"/>
</dbReference>
<gene>
    <name evidence="8" type="primary">glgA</name>
    <name evidence="11" type="ORF">SAMN05444277_11224</name>
</gene>
<dbReference type="SUPFAM" id="SSF53756">
    <property type="entry name" value="UDP-Glycosyltransferase/glycogen phosphorylase"/>
    <property type="match status" value="1"/>
</dbReference>
<name>A0A1I5YGN1_9BACT</name>
<keyword evidence="12" id="KW-1185">Reference proteome</keyword>
<evidence type="ECO:0000256" key="8">
    <source>
        <dbReference type="HAMAP-Rule" id="MF_00484"/>
    </source>
</evidence>
<comment type="pathway">
    <text evidence="3 8">Glycan biosynthesis; glycogen biosynthesis.</text>
</comment>
<dbReference type="OrthoDB" id="9808590at2"/>
<dbReference type="InterPro" id="IPR011835">
    <property type="entry name" value="GS/SS"/>
</dbReference>
<dbReference type="GO" id="GO:0004373">
    <property type="term" value="F:alpha-1,4-glucan glucosyltransferase (UDP-glucose donor) activity"/>
    <property type="evidence" value="ECO:0007669"/>
    <property type="project" value="InterPro"/>
</dbReference>
<dbReference type="STRING" id="1465490.SAMN05444277_11224"/>
<feature type="domain" description="Starch synthase catalytic" evidence="10">
    <location>
        <begin position="3"/>
        <end position="230"/>
    </location>
</feature>
<dbReference type="EC" id="2.4.1.21" evidence="8"/>
<organism evidence="11 12">
    <name type="scientific">Parafilimonas terrae</name>
    <dbReference type="NCBI Taxonomy" id="1465490"/>
    <lineage>
        <taxon>Bacteria</taxon>
        <taxon>Pseudomonadati</taxon>
        <taxon>Bacteroidota</taxon>
        <taxon>Chitinophagia</taxon>
        <taxon>Chitinophagales</taxon>
        <taxon>Chitinophagaceae</taxon>
        <taxon>Parafilimonas</taxon>
    </lineage>
</organism>
<evidence type="ECO:0000256" key="1">
    <source>
        <dbReference type="ARBA" id="ARBA00001478"/>
    </source>
</evidence>
<evidence type="ECO:0000256" key="7">
    <source>
        <dbReference type="ARBA" id="ARBA00023056"/>
    </source>
</evidence>
<dbReference type="CDD" id="cd03791">
    <property type="entry name" value="GT5_Glycogen_synthase_DULL1-like"/>
    <property type="match status" value="1"/>
</dbReference>
<comment type="catalytic activity">
    <reaction evidence="1 8">
        <text>[(1-&gt;4)-alpha-D-glucosyl](n) + ADP-alpha-D-glucose = [(1-&gt;4)-alpha-D-glucosyl](n+1) + ADP + H(+)</text>
        <dbReference type="Rhea" id="RHEA:18189"/>
        <dbReference type="Rhea" id="RHEA-COMP:9584"/>
        <dbReference type="Rhea" id="RHEA-COMP:9587"/>
        <dbReference type="ChEBI" id="CHEBI:15378"/>
        <dbReference type="ChEBI" id="CHEBI:15444"/>
        <dbReference type="ChEBI" id="CHEBI:57498"/>
        <dbReference type="ChEBI" id="CHEBI:456216"/>
        <dbReference type="EC" id="2.4.1.21"/>
    </reaction>
</comment>
<reference evidence="11 12" key="1">
    <citation type="submission" date="2016-10" db="EMBL/GenBank/DDBJ databases">
        <authorList>
            <person name="de Groot N.N."/>
        </authorList>
    </citation>
    <scope>NUCLEOTIDE SEQUENCE [LARGE SCALE GENOMIC DNA]</scope>
    <source>
        <strain evidence="11 12">DSM 28286</strain>
    </source>
</reference>
<dbReference type="EMBL" id="FOXQ01000012">
    <property type="protein sequence ID" value="SFQ43345.1"/>
    <property type="molecule type" value="Genomic_DNA"/>
</dbReference>
<keyword evidence="5 8" id="KW-0328">Glycosyltransferase</keyword>
<dbReference type="GO" id="GO:0009011">
    <property type="term" value="F:alpha-1,4-glucan glucosyltransferase (ADP-glucose donor) activity"/>
    <property type="evidence" value="ECO:0007669"/>
    <property type="project" value="UniProtKB-UniRule"/>
</dbReference>
<dbReference type="Gene3D" id="3.40.50.2000">
    <property type="entry name" value="Glycogen Phosphorylase B"/>
    <property type="match status" value="2"/>
</dbReference>
<evidence type="ECO:0000313" key="12">
    <source>
        <dbReference type="Proteomes" id="UP000199031"/>
    </source>
</evidence>
<evidence type="ECO:0000256" key="2">
    <source>
        <dbReference type="ARBA" id="ARBA00002764"/>
    </source>
</evidence>
<evidence type="ECO:0000259" key="10">
    <source>
        <dbReference type="Pfam" id="PF08323"/>
    </source>
</evidence>